<dbReference type="Pfam" id="PF00149">
    <property type="entry name" value="Metallophos"/>
    <property type="match status" value="1"/>
</dbReference>
<dbReference type="PANTHER" id="PTHR22953">
    <property type="entry name" value="ACID PHOSPHATASE RELATED"/>
    <property type="match status" value="1"/>
</dbReference>
<name>A0A6J4JQZ0_9CHLR</name>
<feature type="chain" id="PRO_5027076148" description="Calcineurin-like phosphoesterase domain-containing protein" evidence="2">
    <location>
        <begin position="31"/>
        <end position="341"/>
    </location>
</feature>
<gene>
    <name evidence="4" type="ORF">AVDCRST_MAG26-3676</name>
</gene>
<dbReference type="EMBL" id="CADCTK010000857">
    <property type="protein sequence ID" value="CAA9285214.1"/>
    <property type="molecule type" value="Genomic_DNA"/>
</dbReference>
<dbReference type="Gene3D" id="3.60.21.10">
    <property type="match status" value="1"/>
</dbReference>
<evidence type="ECO:0000256" key="2">
    <source>
        <dbReference type="SAM" id="SignalP"/>
    </source>
</evidence>
<feature type="domain" description="Calcineurin-like phosphoesterase" evidence="3">
    <location>
        <begin position="67"/>
        <end position="245"/>
    </location>
</feature>
<dbReference type="GO" id="GO:0003993">
    <property type="term" value="F:acid phosphatase activity"/>
    <property type="evidence" value="ECO:0007669"/>
    <property type="project" value="InterPro"/>
</dbReference>
<evidence type="ECO:0000259" key="3">
    <source>
        <dbReference type="Pfam" id="PF00149"/>
    </source>
</evidence>
<dbReference type="SUPFAM" id="SSF56300">
    <property type="entry name" value="Metallo-dependent phosphatases"/>
    <property type="match status" value="1"/>
</dbReference>
<organism evidence="4">
    <name type="scientific">uncultured Chloroflexia bacterium</name>
    <dbReference type="NCBI Taxonomy" id="1672391"/>
    <lineage>
        <taxon>Bacteria</taxon>
        <taxon>Bacillati</taxon>
        <taxon>Chloroflexota</taxon>
        <taxon>Chloroflexia</taxon>
        <taxon>environmental samples</taxon>
    </lineage>
</organism>
<dbReference type="PANTHER" id="PTHR22953:SF153">
    <property type="entry name" value="PURPLE ACID PHOSPHATASE"/>
    <property type="match status" value="1"/>
</dbReference>
<evidence type="ECO:0000313" key="4">
    <source>
        <dbReference type="EMBL" id="CAA9285214.1"/>
    </source>
</evidence>
<keyword evidence="1 2" id="KW-0732">Signal</keyword>
<dbReference type="InterPro" id="IPR004843">
    <property type="entry name" value="Calcineurin-like_PHP"/>
</dbReference>
<sequence>MACYTGHMFRRLIFPALAVIILFSATPAPAPGATPSAVLMAAGDIACAPRDAVSSAACQQQATSDLIIANAPQAVLALGDLQYECGQLANFGAAFQSSWGRFKSNIYPVPGNREYNVEGDEAACPRSEPFPSGAAGYFTYFGAQAAPREDGCTVNCKGYYSFDLGGWHIIALNSNCAYIGGCEAGSPIEEWLRADLAASTAACTLAYMHHPRYSSDGGYDEVAPLWQALYEAGAEVVLAGHSHNYERFAPRDHGGNLDRARGVRQFVVGTGGKSISRFSSTSAHSEAKTDQGFGVLKLTLYPEGYDWSFLPVAPLTYKDSGSAACHARETRQIYLPVLPQR</sequence>
<dbReference type="AlphaFoldDB" id="A0A6J4JQZ0"/>
<evidence type="ECO:0000256" key="1">
    <source>
        <dbReference type="ARBA" id="ARBA00022729"/>
    </source>
</evidence>
<reference evidence="4" key="1">
    <citation type="submission" date="2020-02" db="EMBL/GenBank/DDBJ databases">
        <authorList>
            <person name="Meier V. D."/>
        </authorList>
    </citation>
    <scope>NUCLEOTIDE SEQUENCE</scope>
    <source>
        <strain evidence="4">AVDCRST_MAG26</strain>
    </source>
</reference>
<feature type="signal peptide" evidence="2">
    <location>
        <begin position="1"/>
        <end position="30"/>
    </location>
</feature>
<accession>A0A6J4JQZ0</accession>
<dbReference type="InterPro" id="IPR029052">
    <property type="entry name" value="Metallo-depent_PP-like"/>
</dbReference>
<dbReference type="InterPro" id="IPR039331">
    <property type="entry name" value="PAPs-like"/>
</dbReference>
<proteinExistence type="predicted"/>
<protein>
    <recommendedName>
        <fullName evidence="3">Calcineurin-like phosphoesterase domain-containing protein</fullName>
    </recommendedName>
</protein>